<keyword evidence="9" id="KW-0735">Signal-anchor</keyword>
<evidence type="ECO:0000256" key="12">
    <source>
        <dbReference type="SAM" id="Phobius"/>
    </source>
</evidence>
<protein>
    <recommendedName>
        <fullName evidence="4">N-acetylgalactosaminide beta-1,3-galactosyltransferase</fullName>
        <ecNumber evidence="4">2.4.1.122</ecNumber>
    </recommendedName>
</protein>
<dbReference type="Gene3D" id="3.90.550.50">
    <property type="match status" value="1"/>
</dbReference>
<evidence type="ECO:0000256" key="7">
    <source>
        <dbReference type="ARBA" id="ARBA00022692"/>
    </source>
</evidence>
<evidence type="ECO:0000313" key="15">
    <source>
        <dbReference type="Proteomes" id="UP001271007"/>
    </source>
</evidence>
<reference evidence="14" key="1">
    <citation type="submission" date="2023-04" db="EMBL/GenBank/DDBJ databases">
        <title>Black Yeasts Isolated from many extreme environments.</title>
        <authorList>
            <person name="Coleine C."/>
            <person name="Stajich J.E."/>
            <person name="Selbmann L."/>
        </authorList>
    </citation>
    <scope>NUCLEOTIDE SEQUENCE</scope>
    <source>
        <strain evidence="14">CCFEE 5312</strain>
    </source>
</reference>
<evidence type="ECO:0000256" key="9">
    <source>
        <dbReference type="ARBA" id="ARBA00022968"/>
    </source>
</evidence>
<keyword evidence="8" id="KW-0547">Nucleotide-binding</keyword>
<dbReference type="InterPro" id="IPR003378">
    <property type="entry name" value="Fringe-like_glycosylTrfase"/>
</dbReference>
<dbReference type="EMBL" id="JAWDJX010000051">
    <property type="protein sequence ID" value="KAK3048266.1"/>
    <property type="molecule type" value="Genomic_DNA"/>
</dbReference>
<comment type="caution">
    <text evidence="14">The sequence shown here is derived from an EMBL/GenBank/DDBJ whole genome shotgun (WGS) entry which is preliminary data.</text>
</comment>
<keyword evidence="15" id="KW-1185">Reference proteome</keyword>
<evidence type="ECO:0000256" key="6">
    <source>
        <dbReference type="ARBA" id="ARBA00022679"/>
    </source>
</evidence>
<evidence type="ECO:0000256" key="3">
    <source>
        <dbReference type="ARBA" id="ARBA00006462"/>
    </source>
</evidence>
<dbReference type="AlphaFoldDB" id="A0AAJ0G8F9"/>
<dbReference type="PANTHER" id="PTHR23033:SF40">
    <property type="entry name" value="APPLE DOMAIN-CONTAINING PROTEIN"/>
    <property type="match status" value="1"/>
</dbReference>
<keyword evidence="7 12" id="KW-0812">Transmembrane</keyword>
<dbReference type="EC" id="2.4.1.122" evidence="4"/>
<evidence type="ECO:0000259" key="13">
    <source>
        <dbReference type="Pfam" id="PF02434"/>
    </source>
</evidence>
<keyword evidence="6" id="KW-0808">Transferase</keyword>
<evidence type="ECO:0000256" key="1">
    <source>
        <dbReference type="ARBA" id="ARBA00004606"/>
    </source>
</evidence>
<comment type="similarity">
    <text evidence="3">Belongs to the glycosyltransferase 31 family. Beta3-Gal-T subfamily.</text>
</comment>
<evidence type="ECO:0000256" key="4">
    <source>
        <dbReference type="ARBA" id="ARBA00012557"/>
    </source>
</evidence>
<organism evidence="14 15">
    <name type="scientific">Extremus antarcticus</name>
    <dbReference type="NCBI Taxonomy" id="702011"/>
    <lineage>
        <taxon>Eukaryota</taxon>
        <taxon>Fungi</taxon>
        <taxon>Dikarya</taxon>
        <taxon>Ascomycota</taxon>
        <taxon>Pezizomycotina</taxon>
        <taxon>Dothideomycetes</taxon>
        <taxon>Dothideomycetidae</taxon>
        <taxon>Mycosphaerellales</taxon>
        <taxon>Extremaceae</taxon>
        <taxon>Extremus</taxon>
    </lineage>
</organism>
<gene>
    <name evidence="14" type="ORF">LTR09_010428</name>
</gene>
<keyword evidence="10 12" id="KW-1133">Transmembrane helix</keyword>
<comment type="subcellular location">
    <subcellularLocation>
        <location evidence="1">Membrane</location>
        <topology evidence="1">Single-pass type II membrane protein</topology>
    </subcellularLocation>
</comment>
<evidence type="ECO:0000256" key="10">
    <source>
        <dbReference type="ARBA" id="ARBA00022989"/>
    </source>
</evidence>
<keyword evidence="11 12" id="KW-0472">Membrane</keyword>
<dbReference type="GO" id="GO:0000166">
    <property type="term" value="F:nucleotide binding"/>
    <property type="evidence" value="ECO:0007669"/>
    <property type="project" value="UniProtKB-KW"/>
</dbReference>
<dbReference type="GO" id="GO:0016263">
    <property type="term" value="F:glycoprotein-N-acetylgalactosamine 3-beta-galactosyltransferase activity"/>
    <property type="evidence" value="ECO:0007669"/>
    <property type="project" value="UniProtKB-EC"/>
</dbReference>
<dbReference type="GO" id="GO:0016020">
    <property type="term" value="C:membrane"/>
    <property type="evidence" value="ECO:0007669"/>
    <property type="project" value="UniProtKB-SubCell"/>
</dbReference>
<comment type="pathway">
    <text evidence="2">Protein modification; protein glycosylation.</text>
</comment>
<evidence type="ECO:0000313" key="14">
    <source>
        <dbReference type="EMBL" id="KAK3048266.1"/>
    </source>
</evidence>
<dbReference type="Proteomes" id="UP001271007">
    <property type="component" value="Unassembled WGS sequence"/>
</dbReference>
<dbReference type="InterPro" id="IPR026050">
    <property type="entry name" value="C1GALT1/C1GALT1_chp1"/>
</dbReference>
<dbReference type="PANTHER" id="PTHR23033">
    <property type="entry name" value="BETA1,3-GALACTOSYLTRANSFERASE"/>
    <property type="match status" value="1"/>
</dbReference>
<evidence type="ECO:0000256" key="2">
    <source>
        <dbReference type="ARBA" id="ARBA00004922"/>
    </source>
</evidence>
<feature type="transmembrane region" description="Helical" evidence="12">
    <location>
        <begin position="21"/>
        <end position="39"/>
    </location>
</feature>
<accession>A0AAJ0G8F9</accession>
<feature type="domain" description="Fringe-like glycosyltransferase" evidence="13">
    <location>
        <begin position="179"/>
        <end position="293"/>
    </location>
</feature>
<dbReference type="Pfam" id="PF02434">
    <property type="entry name" value="Fringe"/>
    <property type="match status" value="1"/>
</dbReference>
<keyword evidence="5" id="KW-0328">Glycosyltransferase</keyword>
<evidence type="ECO:0000256" key="11">
    <source>
        <dbReference type="ARBA" id="ARBA00023136"/>
    </source>
</evidence>
<name>A0AAJ0G8F9_9PEZI</name>
<sequence>MSRSGFSPTSGSWVKPGGRKLWRGLALILVGYAVWYVSLGKGNVAPPLPQSMSSTNRMCEMYPDTGDIAISVKTGATEAMNKLPAILDTSLSCIQDVMVFSDLNQTYGNTKIHDVLSRFSPMAMKQNKDFDLYRAQLELQSNGMEDEIEDLVRMPAHVNHWATAGHNAPWALDKYKFIHMLEMAYELQPGRAWYLFIEPDTYLSWPNLKRWIKTLNPTQKLFFGNAIQKSDDREPLYFAHGGSGFLISSVALKEFAVDHKGTASSLDSRMHEYWAGDFTVADTFYDNMGLKVTNAAPMLGREDSRSYAFGEGRWCQPVITLHHMQAEDFKEISAIERTSEYSQLLLRDVYQKVFPDGLPSQKADWDNVADAKEFALNANARVTVKNGNSVDVVDPHSNLESCRIACEHNEKCFQFTWRNTTIDEFGTPWGWSYKHSCVLSSAFRLGSAKPAQEFWANLQEKDTYRAWHSGWLNDRINTWVSQHRECPSGDHWTTDNSIVEA</sequence>
<evidence type="ECO:0000256" key="5">
    <source>
        <dbReference type="ARBA" id="ARBA00022676"/>
    </source>
</evidence>
<evidence type="ECO:0000256" key="8">
    <source>
        <dbReference type="ARBA" id="ARBA00022741"/>
    </source>
</evidence>
<proteinExistence type="inferred from homology"/>